<evidence type="ECO:0000313" key="3">
    <source>
        <dbReference type="Proteomes" id="UP000597444"/>
    </source>
</evidence>
<sequence>MKLISWNVNARVKDGRKQVNVLSQQKPHVVAFQDVRATSVRQYEQAFAEIGLRYILHTFQDPSDEATPTGVLIASCFELERLPHLPSSALWPEGMLSPHPEKVMKHWAKRMLFATLQSPWGKIDLYNAYVTPGLHKEGTSAGRKIYSSIKLDLLTGIYHTLATPSDRLRILCGDFNTPQKETITGETITWGQSYSKSKGCYYVRRKEVERHKAEFRVLRGLADYDLSDAYRRVHGYRSEKVYSWRTYRYDHIFASQALVPLSISYLNLLQEHQLSDHVPIEAIFVPKTVPQVAEIV</sequence>
<feature type="domain" description="Endonuclease/exonuclease/phosphatase" evidence="1">
    <location>
        <begin position="4"/>
        <end position="277"/>
    </location>
</feature>
<dbReference type="InterPro" id="IPR036691">
    <property type="entry name" value="Endo/exonu/phosph_ase_sf"/>
</dbReference>
<proteinExistence type="predicted"/>
<evidence type="ECO:0000313" key="2">
    <source>
        <dbReference type="EMBL" id="GHO97527.1"/>
    </source>
</evidence>
<dbReference type="GO" id="GO:0003824">
    <property type="term" value="F:catalytic activity"/>
    <property type="evidence" value="ECO:0007669"/>
    <property type="project" value="InterPro"/>
</dbReference>
<gene>
    <name evidence="2" type="ORF">KSF_075750</name>
</gene>
<organism evidence="2 3">
    <name type="scientific">Reticulibacter mediterranei</name>
    <dbReference type="NCBI Taxonomy" id="2778369"/>
    <lineage>
        <taxon>Bacteria</taxon>
        <taxon>Bacillati</taxon>
        <taxon>Chloroflexota</taxon>
        <taxon>Ktedonobacteria</taxon>
        <taxon>Ktedonobacterales</taxon>
        <taxon>Reticulibacteraceae</taxon>
        <taxon>Reticulibacter</taxon>
    </lineage>
</organism>
<dbReference type="InterPro" id="IPR005135">
    <property type="entry name" value="Endo/exonuclease/phosphatase"/>
</dbReference>
<dbReference type="AlphaFoldDB" id="A0A8J3IVI8"/>
<reference evidence="2" key="1">
    <citation type="submission" date="2020-10" db="EMBL/GenBank/DDBJ databases">
        <title>Taxonomic study of unclassified bacteria belonging to the class Ktedonobacteria.</title>
        <authorList>
            <person name="Yabe S."/>
            <person name="Wang C.M."/>
            <person name="Zheng Y."/>
            <person name="Sakai Y."/>
            <person name="Cavaletti L."/>
            <person name="Monciardini P."/>
            <person name="Donadio S."/>
        </authorList>
    </citation>
    <scope>NUCLEOTIDE SEQUENCE</scope>
    <source>
        <strain evidence="2">ID150040</strain>
    </source>
</reference>
<dbReference type="Proteomes" id="UP000597444">
    <property type="component" value="Unassembled WGS sequence"/>
</dbReference>
<dbReference type="Gene3D" id="3.60.10.10">
    <property type="entry name" value="Endonuclease/exonuclease/phosphatase"/>
    <property type="match status" value="1"/>
</dbReference>
<dbReference type="SUPFAM" id="SSF56219">
    <property type="entry name" value="DNase I-like"/>
    <property type="match status" value="1"/>
</dbReference>
<evidence type="ECO:0000259" key="1">
    <source>
        <dbReference type="Pfam" id="PF03372"/>
    </source>
</evidence>
<comment type="caution">
    <text evidence="2">The sequence shown here is derived from an EMBL/GenBank/DDBJ whole genome shotgun (WGS) entry which is preliminary data.</text>
</comment>
<name>A0A8J3IVI8_9CHLR</name>
<dbReference type="Pfam" id="PF03372">
    <property type="entry name" value="Exo_endo_phos"/>
    <property type="match status" value="1"/>
</dbReference>
<dbReference type="EMBL" id="BNJK01000001">
    <property type="protein sequence ID" value="GHO97527.1"/>
    <property type="molecule type" value="Genomic_DNA"/>
</dbReference>
<protein>
    <recommendedName>
        <fullName evidence="1">Endonuclease/exonuclease/phosphatase domain-containing protein</fullName>
    </recommendedName>
</protein>
<keyword evidence="3" id="KW-1185">Reference proteome</keyword>
<accession>A0A8J3IVI8</accession>